<evidence type="ECO:0000256" key="2">
    <source>
        <dbReference type="ARBA" id="ARBA00005683"/>
    </source>
</evidence>
<comment type="similarity">
    <text evidence="2 10">Belongs to the Wnt family.</text>
</comment>
<dbReference type="InterPro" id="IPR018161">
    <property type="entry name" value="Wnt_CS"/>
</dbReference>
<dbReference type="CDD" id="cd19338">
    <property type="entry name" value="Wnt_Wnt6"/>
    <property type="match status" value="1"/>
</dbReference>
<feature type="region of interest" description="Disordered" evidence="11">
    <location>
        <begin position="36"/>
        <end position="74"/>
    </location>
</feature>
<evidence type="ECO:0000256" key="1">
    <source>
        <dbReference type="ARBA" id="ARBA00004498"/>
    </source>
</evidence>
<evidence type="ECO:0000256" key="11">
    <source>
        <dbReference type="SAM" id="MobiDB-lite"/>
    </source>
</evidence>
<comment type="function">
    <text evidence="10">Ligand for members of the frizzled family of seven transmembrane receptors.</text>
</comment>
<keyword evidence="5" id="KW-0272">Extracellular matrix</keyword>
<dbReference type="GO" id="GO:0005109">
    <property type="term" value="F:frizzled binding"/>
    <property type="evidence" value="ECO:0007669"/>
    <property type="project" value="TreeGrafter"/>
</dbReference>
<dbReference type="GO" id="GO:0005615">
    <property type="term" value="C:extracellular space"/>
    <property type="evidence" value="ECO:0007669"/>
    <property type="project" value="TreeGrafter"/>
</dbReference>
<reference evidence="12 13" key="1">
    <citation type="submission" date="2020-02" db="EMBL/GenBank/DDBJ databases">
        <authorList>
            <person name="Ferguson B K."/>
        </authorList>
    </citation>
    <scope>NUCLEOTIDE SEQUENCE [LARGE SCALE GENOMIC DNA]</scope>
</reference>
<dbReference type="GO" id="GO:0060070">
    <property type="term" value="P:canonical Wnt signaling pathway"/>
    <property type="evidence" value="ECO:0007669"/>
    <property type="project" value="TreeGrafter"/>
</dbReference>
<name>A0A6H5I5B6_9HYME</name>
<dbReference type="PANTHER" id="PTHR12027">
    <property type="entry name" value="WNT RELATED"/>
    <property type="match status" value="1"/>
</dbReference>
<proteinExistence type="inferred from homology"/>
<evidence type="ECO:0000256" key="8">
    <source>
        <dbReference type="ARBA" id="ARBA00023180"/>
    </source>
</evidence>
<dbReference type="GO" id="GO:0005125">
    <property type="term" value="F:cytokine activity"/>
    <property type="evidence" value="ECO:0007669"/>
    <property type="project" value="TreeGrafter"/>
</dbReference>
<dbReference type="Pfam" id="PF00110">
    <property type="entry name" value="wnt"/>
    <property type="match status" value="1"/>
</dbReference>
<dbReference type="EMBL" id="CADCXV010000647">
    <property type="protein sequence ID" value="CAB0031587.1"/>
    <property type="molecule type" value="Genomic_DNA"/>
</dbReference>
<dbReference type="Proteomes" id="UP000479190">
    <property type="component" value="Unassembled WGS sequence"/>
</dbReference>
<dbReference type="PANTHER" id="PTHR12027:SF72">
    <property type="entry name" value="PROTEIN WNT-6"/>
    <property type="match status" value="1"/>
</dbReference>
<dbReference type="InterPro" id="IPR005817">
    <property type="entry name" value="Wnt"/>
</dbReference>
<evidence type="ECO:0000256" key="4">
    <source>
        <dbReference type="ARBA" id="ARBA00022525"/>
    </source>
</evidence>
<dbReference type="SMART" id="SM00097">
    <property type="entry name" value="WNT1"/>
    <property type="match status" value="1"/>
</dbReference>
<dbReference type="Gene3D" id="3.30.2460.20">
    <property type="match status" value="1"/>
</dbReference>
<keyword evidence="13" id="KW-1185">Reference proteome</keyword>
<dbReference type="OrthoDB" id="5945655at2759"/>
<accession>A0A6H5I5B6</accession>
<evidence type="ECO:0000256" key="10">
    <source>
        <dbReference type="RuleBase" id="RU003500"/>
    </source>
</evidence>
<organism evidence="12 13">
    <name type="scientific">Trichogramma brassicae</name>
    <dbReference type="NCBI Taxonomy" id="86971"/>
    <lineage>
        <taxon>Eukaryota</taxon>
        <taxon>Metazoa</taxon>
        <taxon>Ecdysozoa</taxon>
        <taxon>Arthropoda</taxon>
        <taxon>Hexapoda</taxon>
        <taxon>Insecta</taxon>
        <taxon>Pterygota</taxon>
        <taxon>Neoptera</taxon>
        <taxon>Endopterygota</taxon>
        <taxon>Hymenoptera</taxon>
        <taxon>Apocrita</taxon>
        <taxon>Proctotrupomorpha</taxon>
        <taxon>Chalcidoidea</taxon>
        <taxon>Trichogrammatidae</taxon>
        <taxon>Trichogramma</taxon>
    </lineage>
</organism>
<dbReference type="AlphaFoldDB" id="A0A6H5I5B6"/>
<dbReference type="InterPro" id="IPR043158">
    <property type="entry name" value="Wnt_C"/>
</dbReference>
<evidence type="ECO:0000256" key="6">
    <source>
        <dbReference type="ARBA" id="ARBA00022687"/>
    </source>
</evidence>
<evidence type="ECO:0000313" key="13">
    <source>
        <dbReference type="Proteomes" id="UP000479190"/>
    </source>
</evidence>
<gene>
    <name evidence="12" type="ORF">TBRA_LOCUS3554</name>
</gene>
<sequence length="687" mass="77329">MDRGELSARNRSSLKPVRVAQLHLYTHMRTACASMNRPLGNRCNKKKGHGGMPERTRPRTAASEREKRVAQPIDSSPSIRAHASACKSIFNDHRESCGGVRYQPQLSKFCVREVIYTSFSTLPILLLLLLLLRRCPCVAHPVRDIRGIRAQLESAIYATVGSQLVMDPMLVCKKTRRLKGKLAEICRKEPALLKQITKGMQIGTKECQYQFRNRRWNCTTFKRSLKKIILRDTRETGFVNAITAAGVTYAVTRACTKGHLVECSCEKMNPKSSRYGKLGRLASKSRHLPMDGDWEWGGCGDNVNFGFKKSREFMDAPFRKRSDIKTLLKRHNNDAGRLAVRNYMRTECKCHGLSGSCTVKTCWRKMPAFREVGNRLKESFDGAAKVIPGNDGRSFITEGLTIKPPGRYDLIYSEDSPDFCRANRKTGALGTQGRECNATSQGVDGCELLCCGRGYDTRIVRERVKCQCSFRNSVRFSSHHKMMNGTKRQGEYSSLFPDIKNQPTRFRRYLRMSVVTFEYVLWKLEDKLQRNWCNLHSAILPEERLVISLRFLATGQSYKATDLMEIFSKFSKFADTAEATDLAEIFSKFASFADTAEATDLAEIFSKFASFADTAEATDLAEIFSKFASFADTAEATDLAEIFSKSASFADIAEGTDLADIFSKFASFADIAEGTDSAYTHSKFLIC</sequence>
<keyword evidence="8" id="KW-0325">Glycoprotein</keyword>
<dbReference type="GO" id="GO:0045165">
    <property type="term" value="P:cell fate commitment"/>
    <property type="evidence" value="ECO:0007669"/>
    <property type="project" value="TreeGrafter"/>
</dbReference>
<dbReference type="PROSITE" id="PS00246">
    <property type="entry name" value="WNT1"/>
    <property type="match status" value="1"/>
</dbReference>
<feature type="compositionally biased region" description="Basic and acidic residues" evidence="11">
    <location>
        <begin position="52"/>
        <end position="69"/>
    </location>
</feature>
<keyword evidence="6 10" id="KW-0879">Wnt signaling pathway</keyword>
<evidence type="ECO:0000256" key="7">
    <source>
        <dbReference type="ARBA" id="ARBA00023157"/>
    </source>
</evidence>
<evidence type="ECO:0000256" key="5">
    <source>
        <dbReference type="ARBA" id="ARBA00022530"/>
    </source>
</evidence>
<evidence type="ECO:0000256" key="3">
    <source>
        <dbReference type="ARBA" id="ARBA00022473"/>
    </source>
</evidence>
<dbReference type="PRINTS" id="PR01349">
    <property type="entry name" value="WNTPROTEIN"/>
</dbReference>
<dbReference type="InterPro" id="IPR009143">
    <property type="entry name" value="Wnt6"/>
</dbReference>
<keyword evidence="3 10" id="KW-0217">Developmental protein</keyword>
<evidence type="ECO:0000256" key="9">
    <source>
        <dbReference type="ARBA" id="ARBA00023288"/>
    </source>
</evidence>
<comment type="subcellular location">
    <subcellularLocation>
        <location evidence="1 10">Secreted</location>
        <location evidence="1 10">Extracellular space</location>
        <location evidence="1 10">Extracellular matrix</location>
    </subcellularLocation>
</comment>
<dbReference type="GO" id="GO:0030182">
    <property type="term" value="P:neuron differentiation"/>
    <property type="evidence" value="ECO:0007669"/>
    <property type="project" value="TreeGrafter"/>
</dbReference>
<keyword evidence="7" id="KW-1015">Disulfide bond</keyword>
<keyword evidence="4" id="KW-0964">Secreted</keyword>
<evidence type="ECO:0000313" key="12">
    <source>
        <dbReference type="EMBL" id="CAB0031587.1"/>
    </source>
</evidence>
<protein>
    <recommendedName>
        <fullName evidence="10">Protein Wnt</fullName>
    </recommendedName>
</protein>
<keyword evidence="9" id="KW-0449">Lipoprotein</keyword>